<name>A0A8H3LRG2_9GLOM</name>
<accession>A0A8H3LRG2</accession>
<evidence type="ECO:0000313" key="2">
    <source>
        <dbReference type="Proteomes" id="UP000615446"/>
    </source>
</evidence>
<dbReference type="Proteomes" id="UP000615446">
    <property type="component" value="Unassembled WGS sequence"/>
</dbReference>
<evidence type="ECO:0000313" key="1">
    <source>
        <dbReference type="EMBL" id="GES93503.1"/>
    </source>
</evidence>
<dbReference type="AlphaFoldDB" id="A0A8H3LRG2"/>
<gene>
    <name evidence="1" type="ORF">RCL2_002024600</name>
</gene>
<dbReference type="OrthoDB" id="45365at2759"/>
<dbReference type="EMBL" id="BLAL01000228">
    <property type="protein sequence ID" value="GES93503.1"/>
    <property type="molecule type" value="Genomic_DNA"/>
</dbReference>
<organism evidence="1 2">
    <name type="scientific">Rhizophagus clarus</name>
    <dbReference type="NCBI Taxonomy" id="94130"/>
    <lineage>
        <taxon>Eukaryota</taxon>
        <taxon>Fungi</taxon>
        <taxon>Fungi incertae sedis</taxon>
        <taxon>Mucoromycota</taxon>
        <taxon>Glomeromycotina</taxon>
        <taxon>Glomeromycetes</taxon>
        <taxon>Glomerales</taxon>
        <taxon>Glomeraceae</taxon>
        <taxon>Rhizophagus</taxon>
    </lineage>
</organism>
<comment type="caution">
    <text evidence="1">The sequence shown here is derived from an EMBL/GenBank/DDBJ whole genome shotgun (WGS) entry which is preliminary data.</text>
</comment>
<proteinExistence type="predicted"/>
<protein>
    <submittedName>
        <fullName evidence="1">Uncharacterized protein</fullName>
    </submittedName>
</protein>
<reference evidence="1" key="1">
    <citation type="submission" date="2019-10" db="EMBL/GenBank/DDBJ databases">
        <title>Conservation and host-specific expression of non-tandemly repeated heterogenous ribosome RNA gene in arbuscular mycorrhizal fungi.</title>
        <authorList>
            <person name="Maeda T."/>
            <person name="Kobayashi Y."/>
            <person name="Nakagawa T."/>
            <person name="Ezawa T."/>
            <person name="Yamaguchi K."/>
            <person name="Bino T."/>
            <person name="Nishimoto Y."/>
            <person name="Shigenobu S."/>
            <person name="Kawaguchi M."/>
        </authorList>
    </citation>
    <scope>NUCLEOTIDE SEQUENCE</scope>
    <source>
        <strain evidence="1">HR1</strain>
    </source>
</reference>
<sequence length="140" mass="15993">MGMCIKMGLAQNPTLVPRTWSNNDFVIMKNTLQQCLSLIQKLRQLTNVLRPRKAALFSNGILIIDSRIVDYSIVSAISRWVDKIIDDNVELYLPYKFELLLRDIKGTEEILGGNIRGTEENFSIQDYEVFQITKGLSSHS</sequence>